<reference evidence="2" key="1">
    <citation type="submission" date="2022-07" db="EMBL/GenBank/DDBJ databases">
        <authorList>
            <person name="Li W.-J."/>
            <person name="Deng Q.-Q."/>
        </authorList>
    </citation>
    <scope>NUCLEOTIDE SEQUENCE</scope>
    <source>
        <strain evidence="2">SYSU M60031</strain>
    </source>
</reference>
<evidence type="ECO:0000256" key="1">
    <source>
        <dbReference type="SAM" id="Phobius"/>
    </source>
</evidence>
<evidence type="ECO:0000313" key="2">
    <source>
        <dbReference type="EMBL" id="MCP8969803.1"/>
    </source>
</evidence>
<dbReference type="InterPro" id="IPR026369">
    <property type="entry name" value="CxxC_20_CxxC"/>
</dbReference>
<dbReference type="AlphaFoldDB" id="A0AA41XBG0"/>
<dbReference type="NCBIfam" id="TIGR04104">
    <property type="entry name" value="cxxc_20_cxxc"/>
    <property type="match status" value="1"/>
</dbReference>
<accession>A0AA41XBG0</accession>
<dbReference type="Proteomes" id="UP001156102">
    <property type="component" value="Unassembled WGS sequence"/>
</dbReference>
<organism evidence="2 3">
    <name type="scientific">Ectobacillus ponti</name>
    <dbReference type="NCBI Taxonomy" id="2961894"/>
    <lineage>
        <taxon>Bacteria</taxon>
        <taxon>Bacillati</taxon>
        <taxon>Bacillota</taxon>
        <taxon>Bacilli</taxon>
        <taxon>Bacillales</taxon>
        <taxon>Bacillaceae</taxon>
        <taxon>Ectobacillus</taxon>
    </lineage>
</organism>
<evidence type="ECO:0008006" key="4">
    <source>
        <dbReference type="Google" id="ProtNLM"/>
    </source>
</evidence>
<keyword evidence="1" id="KW-1133">Transmembrane helix</keyword>
<evidence type="ECO:0000313" key="3">
    <source>
        <dbReference type="Proteomes" id="UP001156102"/>
    </source>
</evidence>
<proteinExistence type="predicted"/>
<gene>
    <name evidence="2" type="ORF">NK662_14825</name>
</gene>
<feature type="transmembrane region" description="Helical" evidence="1">
    <location>
        <begin position="70"/>
        <end position="90"/>
    </location>
</feature>
<protein>
    <recommendedName>
        <fullName evidence="4">CXXC-20-CXXC protein</fullName>
    </recommendedName>
</protein>
<dbReference type="RefSeq" id="WP_254759718.1">
    <property type="nucleotide sequence ID" value="NZ_JANCLT010000007.1"/>
</dbReference>
<comment type="caution">
    <text evidence="2">The sequence shown here is derived from an EMBL/GenBank/DDBJ whole genome shotgun (WGS) entry which is preliminary data.</text>
</comment>
<sequence>MPTCIHCRHSFSWGEIFYRILVRKGDDIGCPACKGKMLLTARAKKRLFSLMSLLPVLFVFLTIAKAPELVTTIILLVAAAAAVITAPFVVEVTDREQTLF</sequence>
<dbReference type="EMBL" id="JANCLT010000007">
    <property type="protein sequence ID" value="MCP8969803.1"/>
    <property type="molecule type" value="Genomic_DNA"/>
</dbReference>
<feature type="transmembrane region" description="Helical" evidence="1">
    <location>
        <begin position="47"/>
        <end position="64"/>
    </location>
</feature>
<keyword evidence="1" id="KW-0812">Transmembrane</keyword>
<keyword evidence="3" id="KW-1185">Reference proteome</keyword>
<keyword evidence="1" id="KW-0472">Membrane</keyword>
<name>A0AA41XBG0_9BACI</name>